<dbReference type="Proteomes" id="UP000636458">
    <property type="component" value="Unassembled WGS sequence"/>
</dbReference>
<keyword evidence="1" id="KW-0472">Membrane</keyword>
<keyword evidence="1" id="KW-1133">Transmembrane helix</keyword>
<evidence type="ECO:0000313" key="4">
    <source>
        <dbReference type="Proteomes" id="UP000636458"/>
    </source>
</evidence>
<gene>
    <name evidence="2" type="ORF">IV501_02420</name>
    <name evidence="3" type="ORF">IV501_14735</name>
</gene>
<reference evidence="3" key="1">
    <citation type="submission" date="2021-01" db="EMBL/GenBank/DDBJ databases">
        <title>Lacisediminihabitans sp. nov. strain G11-30, isolated from Antarctic Soil.</title>
        <authorList>
            <person name="Li J."/>
        </authorList>
    </citation>
    <scope>NUCLEOTIDE SEQUENCE</scope>
    <source>
        <strain evidence="3">G11-30</strain>
    </source>
</reference>
<keyword evidence="1" id="KW-0812">Transmembrane</keyword>
<comment type="caution">
    <text evidence="3">The sequence shown here is derived from an EMBL/GenBank/DDBJ whole genome shotgun (WGS) entry which is preliminary data.</text>
</comment>
<evidence type="ECO:0000313" key="3">
    <source>
        <dbReference type="EMBL" id="MBK4348893.1"/>
    </source>
</evidence>
<sequence length="55" mass="6269">MRFQLVIDIVFALLCCAGLVALLLKRRWVYWALLAFGLVLLGINTWLFTLGAWAD</sequence>
<dbReference type="EMBL" id="JAEPES010000005">
    <property type="protein sequence ID" value="MBK4348893.1"/>
    <property type="molecule type" value="Genomic_DNA"/>
</dbReference>
<proteinExistence type="predicted"/>
<protein>
    <submittedName>
        <fullName evidence="3">Uncharacterized protein</fullName>
    </submittedName>
</protein>
<evidence type="ECO:0000313" key="2">
    <source>
        <dbReference type="EMBL" id="MBK4346479.1"/>
    </source>
</evidence>
<evidence type="ECO:0000256" key="1">
    <source>
        <dbReference type="SAM" id="Phobius"/>
    </source>
</evidence>
<dbReference type="AlphaFoldDB" id="A0A934STW2"/>
<dbReference type="RefSeq" id="WP_200554809.1">
    <property type="nucleotide sequence ID" value="NZ_JAEPES010000001.1"/>
</dbReference>
<dbReference type="EMBL" id="JAEPES010000001">
    <property type="protein sequence ID" value="MBK4346479.1"/>
    <property type="molecule type" value="Genomic_DNA"/>
</dbReference>
<organism evidence="3 4">
    <name type="scientific">Lacisediminihabitans changchengi</name>
    <dbReference type="NCBI Taxonomy" id="2787634"/>
    <lineage>
        <taxon>Bacteria</taxon>
        <taxon>Bacillati</taxon>
        <taxon>Actinomycetota</taxon>
        <taxon>Actinomycetes</taxon>
        <taxon>Micrococcales</taxon>
        <taxon>Microbacteriaceae</taxon>
        <taxon>Lacisediminihabitans</taxon>
    </lineage>
</organism>
<keyword evidence="4" id="KW-1185">Reference proteome</keyword>
<feature type="transmembrane region" description="Helical" evidence="1">
    <location>
        <begin position="6"/>
        <end position="24"/>
    </location>
</feature>
<name>A0A934STW2_9MICO</name>
<accession>A0A934STW2</accession>
<feature type="transmembrane region" description="Helical" evidence="1">
    <location>
        <begin position="31"/>
        <end position="54"/>
    </location>
</feature>